<evidence type="ECO:0000256" key="2">
    <source>
        <dbReference type="SAM" id="SignalP"/>
    </source>
</evidence>
<evidence type="ECO:0000313" key="3">
    <source>
        <dbReference type="EMBL" id="MBD3365313.1"/>
    </source>
</evidence>
<keyword evidence="1" id="KW-1133">Transmembrane helix</keyword>
<protein>
    <recommendedName>
        <fullName evidence="5">Small multi-drug export protein</fullName>
    </recommendedName>
</protein>
<name>A0A9D5KA58_UNCW3</name>
<feature type="transmembrane region" description="Helical" evidence="1">
    <location>
        <begin position="162"/>
        <end position="190"/>
    </location>
</feature>
<accession>A0A9D5KA58</accession>
<dbReference type="Pfam" id="PF06695">
    <property type="entry name" value="Sm_multidrug_ex"/>
    <property type="match status" value="1"/>
</dbReference>
<feature type="chain" id="PRO_5039291759" description="Small multi-drug export protein" evidence="2">
    <location>
        <begin position="26"/>
        <end position="248"/>
    </location>
</feature>
<reference evidence="3" key="1">
    <citation type="submission" date="2019-11" db="EMBL/GenBank/DDBJ databases">
        <title>Microbial mats filling the niche in hypersaline microbial mats.</title>
        <authorList>
            <person name="Wong H.L."/>
            <person name="Macleod F.I."/>
            <person name="White R.A. III"/>
            <person name="Burns B.P."/>
        </authorList>
    </citation>
    <scope>NUCLEOTIDE SEQUENCE</scope>
    <source>
        <strain evidence="3">Bin_327</strain>
    </source>
</reference>
<organism evidence="3 4">
    <name type="scientific">candidate division WOR-3 bacterium</name>
    <dbReference type="NCBI Taxonomy" id="2052148"/>
    <lineage>
        <taxon>Bacteria</taxon>
        <taxon>Bacteria division WOR-3</taxon>
    </lineage>
</organism>
<dbReference type="AlphaFoldDB" id="A0A9D5KA58"/>
<dbReference type="PANTHER" id="PTHR36007">
    <property type="entry name" value="TRANSPORT PROTEIN-RELATED"/>
    <property type="match status" value="1"/>
</dbReference>
<dbReference type="InterPro" id="IPR009577">
    <property type="entry name" value="Sm_multidrug_ex"/>
</dbReference>
<keyword evidence="2" id="KW-0732">Signal</keyword>
<keyword evidence="1" id="KW-0812">Transmembrane</keyword>
<keyword evidence="1" id="KW-0472">Membrane</keyword>
<evidence type="ECO:0000313" key="4">
    <source>
        <dbReference type="Proteomes" id="UP000630660"/>
    </source>
</evidence>
<proteinExistence type="predicted"/>
<feature type="signal peptide" evidence="2">
    <location>
        <begin position="1"/>
        <end position="25"/>
    </location>
</feature>
<feature type="transmembrane region" description="Helical" evidence="1">
    <location>
        <begin position="210"/>
        <end position="236"/>
    </location>
</feature>
<dbReference type="PANTHER" id="PTHR36007:SF2">
    <property type="entry name" value="TRANSPORT PROTEIN-RELATED"/>
    <property type="match status" value="1"/>
</dbReference>
<comment type="caution">
    <text evidence="3">The sequence shown here is derived from an EMBL/GenBank/DDBJ whole genome shotgun (WGS) entry which is preliminary data.</text>
</comment>
<evidence type="ECO:0008006" key="5">
    <source>
        <dbReference type="Google" id="ProtNLM"/>
    </source>
</evidence>
<feature type="transmembrane region" description="Helical" evidence="1">
    <location>
        <begin position="111"/>
        <end position="141"/>
    </location>
</feature>
<evidence type="ECO:0000256" key="1">
    <source>
        <dbReference type="SAM" id="Phobius"/>
    </source>
</evidence>
<dbReference type="Proteomes" id="UP000630660">
    <property type="component" value="Unassembled WGS sequence"/>
</dbReference>
<dbReference type="EMBL" id="WJKJ01000297">
    <property type="protein sequence ID" value="MBD3365313.1"/>
    <property type="molecule type" value="Genomic_DNA"/>
</dbReference>
<gene>
    <name evidence="3" type="ORF">GF359_08880</name>
</gene>
<sequence length="248" mass="27694">MVQKKNRFALIGLLAVLVIPSMTWAIDDTLPAISGSDSLSAEKEETIDTPVNREGEEKLSLAETIAGWMYDNNLDPRLVTFIMSMLPVSELRGAVLIGIPTYDGPWWHISLIALVGNLVPVIPILFLLDLIMRLLGRIGFFKRIFDKMKRRARRKGGLIERYEYLGVFLFVAIPLPFTGAWTGSLIASVLRMNPWKSFATVCVGVVTADIIMTSFVLLGWWGLPAAAVILPALWGLSKWLERRGRKPN</sequence>